<accession>A0A0C2A6L5</accession>
<dbReference type="AlphaFoldDB" id="A0A0C2A6L5"/>
<dbReference type="EMBL" id="JMCC02000006">
    <property type="protein sequence ID" value="KIG19023.1"/>
    <property type="molecule type" value="Genomic_DNA"/>
</dbReference>
<evidence type="ECO:0000313" key="1">
    <source>
        <dbReference type="EMBL" id="KIG19023.1"/>
    </source>
</evidence>
<dbReference type="Proteomes" id="UP000031599">
    <property type="component" value="Unassembled WGS sequence"/>
</dbReference>
<sequence length="66" mass="6864">MGALFLASRRAQVEGGRRSTLDSLAAGRFHPQASFSSGEGFSRLRQRVAAVGRSSIGRGLRACGGA</sequence>
<name>A0A0C2A6L5_9BACT</name>
<reference evidence="1 2" key="1">
    <citation type="submission" date="2014-12" db="EMBL/GenBank/DDBJ databases">
        <title>Genome assembly of Enhygromyxa salina DSM 15201.</title>
        <authorList>
            <person name="Sharma G."/>
            <person name="Subramanian S."/>
        </authorList>
    </citation>
    <scope>NUCLEOTIDE SEQUENCE [LARGE SCALE GENOMIC DNA]</scope>
    <source>
        <strain evidence="1 2">DSM 15201</strain>
    </source>
</reference>
<comment type="caution">
    <text evidence="1">The sequence shown here is derived from an EMBL/GenBank/DDBJ whole genome shotgun (WGS) entry which is preliminary data.</text>
</comment>
<organism evidence="1 2">
    <name type="scientific">Enhygromyxa salina</name>
    <dbReference type="NCBI Taxonomy" id="215803"/>
    <lineage>
        <taxon>Bacteria</taxon>
        <taxon>Pseudomonadati</taxon>
        <taxon>Myxococcota</taxon>
        <taxon>Polyangia</taxon>
        <taxon>Nannocystales</taxon>
        <taxon>Nannocystaceae</taxon>
        <taxon>Enhygromyxa</taxon>
    </lineage>
</organism>
<proteinExistence type="predicted"/>
<evidence type="ECO:0000313" key="2">
    <source>
        <dbReference type="Proteomes" id="UP000031599"/>
    </source>
</evidence>
<protein>
    <submittedName>
        <fullName evidence="1">Uncharacterized protein</fullName>
    </submittedName>
</protein>
<gene>
    <name evidence="1" type="ORF">DB30_05927</name>
</gene>